<dbReference type="InterPro" id="IPR006127">
    <property type="entry name" value="ZnuA-like"/>
</dbReference>
<proteinExistence type="inferred from homology"/>
<organism evidence="5 6">
    <name type="scientific">Thermatribacter velox</name>
    <dbReference type="NCBI Taxonomy" id="3039681"/>
    <lineage>
        <taxon>Bacteria</taxon>
        <taxon>Pseudomonadati</taxon>
        <taxon>Atribacterota</taxon>
        <taxon>Atribacteria</taxon>
        <taxon>Atribacterales</taxon>
        <taxon>Thermatribacteraceae</taxon>
        <taxon>Thermatribacter</taxon>
    </lineage>
</organism>
<evidence type="ECO:0000313" key="5">
    <source>
        <dbReference type="EMBL" id="WZL76750.1"/>
    </source>
</evidence>
<name>A0ABZ2YG96_9BACT</name>
<evidence type="ECO:0000256" key="1">
    <source>
        <dbReference type="ARBA" id="ARBA00011028"/>
    </source>
</evidence>
<dbReference type="PRINTS" id="PR00690">
    <property type="entry name" value="ADHESNFAMILY"/>
</dbReference>
<evidence type="ECO:0000256" key="2">
    <source>
        <dbReference type="ARBA" id="ARBA00022448"/>
    </source>
</evidence>
<dbReference type="PRINTS" id="PR00691">
    <property type="entry name" value="ADHESINB"/>
</dbReference>
<comment type="similarity">
    <text evidence="1 4">Belongs to the bacterial solute-binding protein 9 family.</text>
</comment>
<gene>
    <name evidence="5" type="ORF">QBE54_03185</name>
</gene>
<evidence type="ECO:0000313" key="6">
    <source>
        <dbReference type="Proteomes" id="UP001461341"/>
    </source>
</evidence>
<keyword evidence="2 4" id="KW-0813">Transport</keyword>
<keyword evidence="6" id="KW-1185">Reference proteome</keyword>
<dbReference type="EMBL" id="CP121689">
    <property type="protein sequence ID" value="WZL76750.1"/>
    <property type="molecule type" value="Genomic_DNA"/>
</dbReference>
<keyword evidence="3" id="KW-0732">Signal</keyword>
<dbReference type="PANTHER" id="PTHR42953:SF3">
    <property type="entry name" value="HIGH-AFFINITY ZINC UPTAKE SYSTEM PROTEIN ZNUA"/>
    <property type="match status" value="1"/>
</dbReference>
<dbReference type="Gene3D" id="3.40.50.1980">
    <property type="entry name" value="Nitrogenase molybdenum iron protein domain"/>
    <property type="match status" value="2"/>
</dbReference>
<reference evidence="5 6" key="1">
    <citation type="submission" date="2023-03" db="EMBL/GenBank/DDBJ databases">
        <title>Novel Species.</title>
        <authorList>
            <person name="Ma S."/>
        </authorList>
    </citation>
    <scope>NUCLEOTIDE SEQUENCE [LARGE SCALE GENOMIC DNA]</scope>
    <source>
        <strain evidence="5 6">B11</strain>
    </source>
</reference>
<dbReference type="RefSeq" id="WP_369018914.1">
    <property type="nucleotide sequence ID" value="NZ_CP121689.1"/>
</dbReference>
<dbReference type="InterPro" id="IPR006128">
    <property type="entry name" value="Lipoprotein_PsaA-like"/>
</dbReference>
<accession>A0ABZ2YG96</accession>
<dbReference type="InterPro" id="IPR050492">
    <property type="entry name" value="Bact_metal-bind_prot9"/>
</dbReference>
<dbReference type="InterPro" id="IPR006129">
    <property type="entry name" value="AdhesinB"/>
</dbReference>
<dbReference type="PANTHER" id="PTHR42953">
    <property type="entry name" value="HIGH-AFFINITY ZINC UPTAKE SYSTEM PROTEIN ZNUA-RELATED"/>
    <property type="match status" value="1"/>
</dbReference>
<dbReference type="SUPFAM" id="SSF53807">
    <property type="entry name" value="Helical backbone' metal receptor"/>
    <property type="match status" value="1"/>
</dbReference>
<sequence length="298" mass="34111">MKKHFSWMLFTSLIWAMILCFPHPALPKENTLSVATSIAPLASLIKEIAGNEAEVICIIPPGSEPHTFELKPKDMVRLEKAKLLFAVGWNFENFIKQLLIHLSEKVDIVEVNKGIEPIYYASKEPNPHIWLSANNIITITHTIAEYLSQIDPSNREYYFKNAQSLITKIQELHHRFSQKFRSLKNRSFIASHPSWSYLARDYDLQEIGVLEEGPHQIPSPRAIKDLIQKAREKGTKLVLADRLHNPQLAEMIAREIGGKVLYLDVLGSPDTSCWELLERNLEPIYQALSEHEQPDNSN</sequence>
<evidence type="ECO:0000256" key="4">
    <source>
        <dbReference type="RuleBase" id="RU003512"/>
    </source>
</evidence>
<dbReference type="Proteomes" id="UP001461341">
    <property type="component" value="Chromosome"/>
</dbReference>
<dbReference type="Pfam" id="PF01297">
    <property type="entry name" value="ZnuA"/>
    <property type="match status" value="1"/>
</dbReference>
<evidence type="ECO:0000256" key="3">
    <source>
        <dbReference type="ARBA" id="ARBA00022729"/>
    </source>
</evidence>
<protein>
    <submittedName>
        <fullName evidence="5">Metal ABC transporter substrate-binding protein</fullName>
    </submittedName>
</protein>